<dbReference type="Pfam" id="PF10218">
    <property type="entry name" value="SPRING1"/>
    <property type="match status" value="1"/>
</dbReference>
<keyword evidence="2" id="KW-1185">Reference proteome</keyword>
<comment type="caution">
    <text evidence="1">The sequence shown here is derived from an EMBL/GenBank/DDBJ whole genome shotgun (WGS) entry which is preliminary data.</text>
</comment>
<sequence length="156" mass="17380">MYACGWSRKSEIEVDSTCYHTIPRVRPSNAIFVASPLSTIVGSPFLLTATSILRLDEVELELNGLVPAYEFLIANSPASSGSVQSARGLCRNLIIESHTSWSRLCNSTFQGRHLRSDDRGYVCSIRGLNPRTGCCIEESLRYSCLTFYKSFFKVPD</sequence>
<dbReference type="EMBL" id="JBHFFA010000003">
    <property type="protein sequence ID" value="KAL2632620.1"/>
    <property type="molecule type" value="Genomic_DNA"/>
</dbReference>
<accession>A0ABD1YQ51</accession>
<protein>
    <submittedName>
        <fullName evidence="1">Uncharacterized protein</fullName>
    </submittedName>
</protein>
<proteinExistence type="predicted"/>
<gene>
    <name evidence="1" type="ORF">R1flu_004099</name>
</gene>
<organism evidence="1 2">
    <name type="scientific">Riccia fluitans</name>
    <dbReference type="NCBI Taxonomy" id="41844"/>
    <lineage>
        <taxon>Eukaryota</taxon>
        <taxon>Viridiplantae</taxon>
        <taxon>Streptophyta</taxon>
        <taxon>Embryophyta</taxon>
        <taxon>Marchantiophyta</taxon>
        <taxon>Marchantiopsida</taxon>
        <taxon>Marchantiidae</taxon>
        <taxon>Marchantiales</taxon>
        <taxon>Ricciaceae</taxon>
        <taxon>Riccia</taxon>
    </lineage>
</organism>
<evidence type="ECO:0000313" key="1">
    <source>
        <dbReference type="EMBL" id="KAL2632620.1"/>
    </source>
</evidence>
<dbReference type="Proteomes" id="UP001605036">
    <property type="component" value="Unassembled WGS sequence"/>
</dbReference>
<reference evidence="1 2" key="1">
    <citation type="submission" date="2024-09" db="EMBL/GenBank/DDBJ databases">
        <title>Chromosome-scale assembly of Riccia fluitans.</title>
        <authorList>
            <person name="Paukszto L."/>
            <person name="Sawicki J."/>
            <person name="Karawczyk K."/>
            <person name="Piernik-Szablinska J."/>
            <person name="Szczecinska M."/>
            <person name="Mazdziarz M."/>
        </authorList>
    </citation>
    <scope>NUCLEOTIDE SEQUENCE [LARGE SCALE GENOMIC DNA]</scope>
    <source>
        <strain evidence="1">Rf_01</strain>
        <tissue evidence="1">Aerial parts of the thallus</tissue>
    </source>
</reference>
<dbReference type="InterPro" id="IPR019352">
    <property type="entry name" value="SPRING1"/>
</dbReference>
<evidence type="ECO:0000313" key="2">
    <source>
        <dbReference type="Proteomes" id="UP001605036"/>
    </source>
</evidence>
<name>A0ABD1YQ51_9MARC</name>
<dbReference type="AlphaFoldDB" id="A0ABD1YQ51"/>